<dbReference type="Gene3D" id="1.10.357.10">
    <property type="entry name" value="Tetracycline Repressor, domain 2"/>
    <property type="match status" value="1"/>
</dbReference>
<organism evidence="4 5">
    <name type="scientific">Gordonia aquimaris</name>
    <dbReference type="NCBI Taxonomy" id="2984863"/>
    <lineage>
        <taxon>Bacteria</taxon>
        <taxon>Bacillati</taxon>
        <taxon>Actinomycetota</taxon>
        <taxon>Actinomycetes</taxon>
        <taxon>Mycobacteriales</taxon>
        <taxon>Gordoniaceae</taxon>
        <taxon>Gordonia</taxon>
    </lineage>
</organism>
<dbReference type="PANTHER" id="PTHR30055:SF226">
    <property type="entry name" value="HTH-TYPE TRANSCRIPTIONAL REGULATOR PKSA"/>
    <property type="match status" value="1"/>
</dbReference>
<evidence type="ECO:0000256" key="1">
    <source>
        <dbReference type="ARBA" id="ARBA00023125"/>
    </source>
</evidence>
<feature type="domain" description="HTH tetR-type" evidence="3">
    <location>
        <begin position="4"/>
        <end position="64"/>
    </location>
</feature>
<feature type="DNA-binding region" description="H-T-H motif" evidence="2">
    <location>
        <begin position="27"/>
        <end position="46"/>
    </location>
</feature>
<dbReference type="InterPro" id="IPR009057">
    <property type="entry name" value="Homeodomain-like_sf"/>
</dbReference>
<dbReference type="EMBL" id="JAPKFM010000006">
    <property type="protein sequence ID" value="MCX2964106.1"/>
    <property type="molecule type" value="Genomic_DNA"/>
</dbReference>
<evidence type="ECO:0000313" key="4">
    <source>
        <dbReference type="EMBL" id="MCX2964106.1"/>
    </source>
</evidence>
<evidence type="ECO:0000313" key="5">
    <source>
        <dbReference type="Proteomes" id="UP001143347"/>
    </source>
</evidence>
<protein>
    <submittedName>
        <fullName evidence="4">TetR family transcriptional regulator</fullName>
    </submittedName>
</protein>
<dbReference type="PROSITE" id="PS50977">
    <property type="entry name" value="HTH_TETR_2"/>
    <property type="match status" value="1"/>
</dbReference>
<dbReference type="Proteomes" id="UP001143347">
    <property type="component" value="Unassembled WGS sequence"/>
</dbReference>
<dbReference type="PANTHER" id="PTHR30055">
    <property type="entry name" value="HTH-TYPE TRANSCRIPTIONAL REGULATOR RUTR"/>
    <property type="match status" value="1"/>
</dbReference>
<evidence type="ECO:0000259" key="3">
    <source>
        <dbReference type="PROSITE" id="PS50977"/>
    </source>
</evidence>
<name>A0A9X3I4E1_9ACTN</name>
<dbReference type="GO" id="GO:0000976">
    <property type="term" value="F:transcription cis-regulatory region binding"/>
    <property type="evidence" value="ECO:0007669"/>
    <property type="project" value="TreeGrafter"/>
</dbReference>
<evidence type="ECO:0000256" key="2">
    <source>
        <dbReference type="PROSITE-ProRule" id="PRU00335"/>
    </source>
</evidence>
<dbReference type="GO" id="GO:0003700">
    <property type="term" value="F:DNA-binding transcription factor activity"/>
    <property type="evidence" value="ECO:0007669"/>
    <property type="project" value="TreeGrafter"/>
</dbReference>
<dbReference type="InterPro" id="IPR050109">
    <property type="entry name" value="HTH-type_TetR-like_transc_reg"/>
</dbReference>
<dbReference type="AlphaFoldDB" id="A0A9X3I4E1"/>
<gene>
    <name evidence="4" type="ORF">OSB52_08370</name>
</gene>
<keyword evidence="1 2" id="KW-0238">DNA-binding</keyword>
<accession>A0A9X3I4E1</accession>
<dbReference type="InterPro" id="IPR001647">
    <property type="entry name" value="HTH_TetR"/>
</dbReference>
<dbReference type="SUPFAM" id="SSF46689">
    <property type="entry name" value="Homeodomain-like"/>
    <property type="match status" value="1"/>
</dbReference>
<sequence length="203" mass="22247">MPVEKRRDLLLDAAFRVIARSGVDGATTRAISSEAQVTLSTFHYVFESRDDLLAALVARGTDNEISVIAEALSAAAEDLVDGYDGIRLMLRESLFGYIDGVVADPDREQAMISLNQYARQTSDLAWLGADMYRRYYAAIAEGLARAAAQAHVEWDRPVVDLAPLVVAATDGITLAYLNTRDRSICDRIAEATVTLMLGHVVRR</sequence>
<proteinExistence type="predicted"/>
<dbReference type="InterPro" id="IPR036271">
    <property type="entry name" value="Tet_transcr_reg_TetR-rel_C_sf"/>
</dbReference>
<keyword evidence="5" id="KW-1185">Reference proteome</keyword>
<comment type="caution">
    <text evidence="4">The sequence shown here is derived from an EMBL/GenBank/DDBJ whole genome shotgun (WGS) entry which is preliminary data.</text>
</comment>
<dbReference type="SUPFAM" id="SSF48498">
    <property type="entry name" value="Tetracyclin repressor-like, C-terminal domain"/>
    <property type="match status" value="1"/>
</dbReference>
<reference evidence="4" key="1">
    <citation type="submission" date="2022-10" db="EMBL/GenBank/DDBJ databases">
        <title>WGS of marine actinomycetes from Thailand.</title>
        <authorList>
            <person name="Thawai C."/>
        </authorList>
    </citation>
    <scope>NUCLEOTIDE SEQUENCE</scope>
    <source>
        <strain evidence="4">SW21</strain>
    </source>
</reference>
<dbReference type="Pfam" id="PF00440">
    <property type="entry name" value="TetR_N"/>
    <property type="match status" value="1"/>
</dbReference>